<protein>
    <submittedName>
        <fullName evidence="1">Uncharacterized protein</fullName>
    </submittedName>
</protein>
<organism evidence="1 2">
    <name type="scientific">Prorocentrum cordatum</name>
    <dbReference type="NCBI Taxonomy" id="2364126"/>
    <lineage>
        <taxon>Eukaryota</taxon>
        <taxon>Sar</taxon>
        <taxon>Alveolata</taxon>
        <taxon>Dinophyceae</taxon>
        <taxon>Prorocentrales</taxon>
        <taxon>Prorocentraceae</taxon>
        <taxon>Prorocentrum</taxon>
    </lineage>
</organism>
<name>A0ABN9SEX3_9DINO</name>
<accession>A0ABN9SEX3</accession>
<reference evidence="1" key="1">
    <citation type="submission" date="2023-10" db="EMBL/GenBank/DDBJ databases">
        <authorList>
            <person name="Chen Y."/>
            <person name="Shah S."/>
            <person name="Dougan E. K."/>
            <person name="Thang M."/>
            <person name="Chan C."/>
        </authorList>
    </citation>
    <scope>NUCLEOTIDE SEQUENCE [LARGE SCALE GENOMIC DNA]</scope>
</reference>
<proteinExistence type="predicted"/>
<evidence type="ECO:0000313" key="2">
    <source>
        <dbReference type="Proteomes" id="UP001189429"/>
    </source>
</evidence>
<gene>
    <name evidence="1" type="ORF">PCOR1329_LOCUS28678</name>
</gene>
<dbReference type="EMBL" id="CAUYUJ010010635">
    <property type="protein sequence ID" value="CAK0829883.1"/>
    <property type="molecule type" value="Genomic_DNA"/>
</dbReference>
<evidence type="ECO:0000313" key="1">
    <source>
        <dbReference type="EMBL" id="CAK0829883.1"/>
    </source>
</evidence>
<dbReference type="Proteomes" id="UP001189429">
    <property type="component" value="Unassembled WGS sequence"/>
</dbReference>
<keyword evidence="2" id="KW-1185">Reference proteome</keyword>
<comment type="caution">
    <text evidence="1">The sequence shown here is derived from an EMBL/GenBank/DDBJ whole genome shotgun (WGS) entry which is preliminary data.</text>
</comment>
<sequence>MAMILAAVSGDFADTSFFTRLEIDDLARLETVCWGLRELIQDGGAWGSCIAHSFPDVSIQGEVRAAASQGATRERRLEIKKLLSALASVHTFVPGREPLTIATMERAKELEAAVARGLGAAKAHAEAGGGASRLVVGHFYFPNAMALPAAVVSTTGEALDLDGDLGSLWSVSAPLQFSLPRPHKIRRRSRRRGADHKAEEELCLRLAWRGDSVLARITKRGASVVSPVPFLGAGFGHELMLDVRALGSAPILRSRGTLMRVGGPWKKVSGVCAAHLPRLELAEALSTGLACVVCVRDTVDLRSMAESSDCVLGMSPQCANALNLEVSARHRPNDVISMLSFLPEFEVAAARPGGTIMAAAVAEPAAGGSALEMEALEIFEHWDLHD</sequence>